<dbReference type="EC" id="1.5.98.1" evidence="2"/>
<dbReference type="GO" id="GO:0015948">
    <property type="term" value="P:methanogenesis"/>
    <property type="evidence" value="ECO:0007669"/>
    <property type="project" value="InterPro"/>
</dbReference>
<dbReference type="AlphaFoldDB" id="A0A9Y1FLS3"/>
<evidence type="ECO:0000313" key="5">
    <source>
        <dbReference type="EMBL" id="UJG41129.1"/>
    </source>
</evidence>
<dbReference type="GO" id="GO:0008901">
    <property type="term" value="F:ferredoxin hydrogenase activity"/>
    <property type="evidence" value="ECO:0007669"/>
    <property type="project" value="InterPro"/>
</dbReference>
<protein>
    <recommendedName>
        <fullName evidence="3">F420-dependent methylenetetrahydromethanopterin dehydrogenase</fullName>
        <ecNumber evidence="2">1.5.98.1</ecNumber>
    </recommendedName>
    <alternativeName>
        <fullName evidence="4">Coenzyme F420-dependent N5,N10-methylenetetrahydromethanopterin dehydrogenase</fullName>
    </alternativeName>
</protein>
<dbReference type="InterPro" id="IPR036080">
    <property type="entry name" value="MTD_sf"/>
</dbReference>
<evidence type="ECO:0000256" key="1">
    <source>
        <dbReference type="ARBA" id="ARBA00007842"/>
    </source>
</evidence>
<evidence type="ECO:0000256" key="4">
    <source>
        <dbReference type="ARBA" id="ARBA00031410"/>
    </source>
</evidence>
<organism evidence="5">
    <name type="scientific">Candidatus Heimdallarchaeum aukensis</name>
    <dbReference type="NCBI Taxonomy" id="2876573"/>
    <lineage>
        <taxon>Archaea</taxon>
        <taxon>Promethearchaeati</taxon>
        <taxon>Candidatus Heimdallarchaeota</taxon>
        <taxon>Candidatus Heimdallarchaeia (ex Rinke et al. 2021) (nom. nud.)</taxon>
        <taxon>Candidatus Heimdallarchaeales</taxon>
        <taxon>Candidatus Heimdallarchaeaceae</taxon>
        <taxon>Candidatus Heimdallarchaeum</taxon>
    </lineage>
</organism>
<dbReference type="Gene3D" id="3.40.50.10830">
    <property type="entry name" value="F420-dependent methylenetetrahydromethanopterin dehydrogenase (MTD)"/>
    <property type="match status" value="1"/>
</dbReference>
<evidence type="ECO:0000256" key="2">
    <source>
        <dbReference type="ARBA" id="ARBA00012904"/>
    </source>
</evidence>
<gene>
    <name evidence="5" type="ORF">K9W45_01390</name>
</gene>
<proteinExistence type="inferred from homology"/>
<comment type="similarity">
    <text evidence="1">Belongs to the MTD family.</text>
</comment>
<dbReference type="GO" id="GO:0030268">
    <property type="term" value="F:methylenetetrahydromethanopterin dehydrogenase activity"/>
    <property type="evidence" value="ECO:0007669"/>
    <property type="project" value="UniProtKB-EC"/>
</dbReference>
<dbReference type="Proteomes" id="UP001201020">
    <property type="component" value="Chromosome"/>
</dbReference>
<dbReference type="EMBL" id="CP084166">
    <property type="protein sequence ID" value="UJG41129.1"/>
    <property type="molecule type" value="Genomic_DNA"/>
</dbReference>
<accession>A0A9Y1FLS3</accession>
<dbReference type="InterPro" id="IPR002844">
    <property type="entry name" value="MTD"/>
</dbReference>
<dbReference type="Gene3D" id="6.10.140.120">
    <property type="match status" value="1"/>
</dbReference>
<dbReference type="Pfam" id="PF01993">
    <property type="entry name" value="MTD"/>
    <property type="match status" value="1"/>
</dbReference>
<dbReference type="SUPFAM" id="SSF102324">
    <property type="entry name" value="F420-dependent methylenetetrahydromethanopterin dehydrogenase (MTD)"/>
    <property type="match status" value="1"/>
</dbReference>
<reference evidence="5" key="1">
    <citation type="journal article" date="2022" name="Nat. Microbiol.">
        <title>Unique mobile elements and scalable gene flow at the prokaryote-eukaryote boundary revealed by circularized Asgard archaea genomes.</title>
        <authorList>
            <person name="Wu F."/>
            <person name="Speth D.R."/>
            <person name="Philosof A."/>
            <person name="Cremiere A."/>
            <person name="Narayanan A."/>
            <person name="Barco R.A."/>
            <person name="Connon S.A."/>
            <person name="Amend J.P."/>
            <person name="Antoshechkin I.A."/>
            <person name="Orphan V.J."/>
        </authorList>
    </citation>
    <scope>NUCLEOTIDE SEQUENCE</scope>
    <source>
        <strain evidence="5">PM71</strain>
    </source>
</reference>
<evidence type="ECO:0000256" key="3">
    <source>
        <dbReference type="ARBA" id="ARBA00014062"/>
    </source>
</evidence>
<sequence length="275" mass="30742">MVKVTFLKIGNITLTTLVDIMLDERASRDDIQGTVLSSSTKLSPSDAERILSLLEYVESDLIVVVSPNANLDGPKKLVNELKGKYPLIVVSDEADKELRESWRNEGVGYLIAPFDPMIGAKKDFLDPTEMGIFNGYVINVLSAAGVFELITKEIDNVIEQIKEGKELMLPKRNLSSMTVVQSYPFKNDYSKAKAVAALEMLTKVAKLDIKGLYVEKDKSKSLIYLAAAHEIVRQAGLLADEIRELEKSTNMLVRQPHNKADGKRLYKENFFEEAK</sequence>
<name>A0A9Y1FLS3_9ARCH</name>